<evidence type="ECO:0000256" key="7">
    <source>
        <dbReference type="ARBA" id="ARBA00022692"/>
    </source>
</evidence>
<feature type="transmembrane region" description="Helical" evidence="10">
    <location>
        <begin position="38"/>
        <end position="56"/>
    </location>
</feature>
<evidence type="ECO:0000256" key="6">
    <source>
        <dbReference type="ARBA" id="ARBA00022475"/>
    </source>
</evidence>
<dbReference type="RefSeq" id="WP_084442259.1">
    <property type="nucleotide sequence ID" value="NZ_CP109796.1"/>
</dbReference>
<keyword evidence="6" id="KW-1003">Cell membrane</keyword>
<dbReference type="PANTHER" id="PTHR36122">
    <property type="entry name" value="NICOTINAMIDE RIBOSIDE TRANSPORTER PNUC"/>
    <property type="match status" value="1"/>
</dbReference>
<dbReference type="Proteomes" id="UP000078486">
    <property type="component" value="Unassembled WGS sequence"/>
</dbReference>
<keyword evidence="9 10" id="KW-0472">Membrane</keyword>
<reference evidence="11 12" key="1">
    <citation type="submission" date="2016-01" db="EMBL/GenBank/DDBJ databases">
        <title>High potential of lignocellulose degradation of a new Verrucomicrobia species.</title>
        <authorList>
            <person name="Wang Y."/>
            <person name="Shi Y."/>
            <person name="Qiu Z."/>
            <person name="Liu S."/>
            <person name="Yang H."/>
        </authorList>
    </citation>
    <scope>NUCLEOTIDE SEQUENCE [LARGE SCALE GENOMIC DNA]</scope>
    <source>
        <strain evidence="11 12">TSB47</strain>
    </source>
</reference>
<keyword evidence="12" id="KW-1185">Reference proteome</keyword>
<keyword evidence="7 10" id="KW-0812">Transmembrane</keyword>
<keyword evidence="5" id="KW-0813">Transport</keyword>
<evidence type="ECO:0000313" key="11">
    <source>
        <dbReference type="EMBL" id="OAM89277.1"/>
    </source>
</evidence>
<evidence type="ECO:0000313" key="12">
    <source>
        <dbReference type="Proteomes" id="UP000078486"/>
    </source>
</evidence>
<evidence type="ECO:0000256" key="8">
    <source>
        <dbReference type="ARBA" id="ARBA00022989"/>
    </source>
</evidence>
<dbReference type="InterPro" id="IPR006419">
    <property type="entry name" value="NMN_transpt_PnuC"/>
</dbReference>
<accession>A0A178IJ26</accession>
<dbReference type="EMBL" id="LRRQ01000099">
    <property type="protein sequence ID" value="OAM89277.1"/>
    <property type="molecule type" value="Genomic_DNA"/>
</dbReference>
<proteinExistence type="inferred from homology"/>
<feature type="transmembrane region" description="Helical" evidence="10">
    <location>
        <begin position="153"/>
        <end position="170"/>
    </location>
</feature>
<feature type="transmembrane region" description="Helical" evidence="10">
    <location>
        <begin position="176"/>
        <end position="194"/>
    </location>
</feature>
<evidence type="ECO:0000256" key="5">
    <source>
        <dbReference type="ARBA" id="ARBA00022448"/>
    </source>
</evidence>
<evidence type="ECO:0000256" key="1">
    <source>
        <dbReference type="ARBA" id="ARBA00002672"/>
    </source>
</evidence>
<evidence type="ECO:0000256" key="3">
    <source>
        <dbReference type="ARBA" id="ARBA00006669"/>
    </source>
</evidence>
<feature type="transmembrane region" description="Helical" evidence="10">
    <location>
        <begin position="12"/>
        <end position="32"/>
    </location>
</feature>
<dbReference type="GO" id="GO:0005886">
    <property type="term" value="C:plasma membrane"/>
    <property type="evidence" value="ECO:0007669"/>
    <property type="project" value="UniProtKB-SubCell"/>
</dbReference>
<evidence type="ECO:0000256" key="9">
    <source>
        <dbReference type="ARBA" id="ARBA00023136"/>
    </source>
</evidence>
<organism evidence="11 12">
    <name type="scientific">Termitidicoccus mucosus</name>
    <dbReference type="NCBI Taxonomy" id="1184151"/>
    <lineage>
        <taxon>Bacteria</taxon>
        <taxon>Pseudomonadati</taxon>
        <taxon>Verrucomicrobiota</taxon>
        <taxon>Opitutia</taxon>
        <taxon>Opitutales</taxon>
        <taxon>Opitutaceae</taxon>
        <taxon>Termitidicoccus</taxon>
    </lineage>
</organism>
<gene>
    <name evidence="11" type="ORF">AW736_13560</name>
</gene>
<dbReference type="NCBIfam" id="TIGR01528">
    <property type="entry name" value="NMN_trans_PnuC"/>
    <property type="match status" value="1"/>
</dbReference>
<comment type="function">
    <text evidence="1">Required for nicotinamide riboside transport across the inner membrane.</text>
</comment>
<comment type="subcellular location">
    <subcellularLocation>
        <location evidence="2">Cell membrane</location>
        <topology evidence="2">Multi-pass membrane protein</topology>
    </subcellularLocation>
</comment>
<evidence type="ECO:0000256" key="2">
    <source>
        <dbReference type="ARBA" id="ARBA00004651"/>
    </source>
</evidence>
<dbReference type="STRING" id="1184151.AW736_13560"/>
<feature type="transmembrane region" description="Helical" evidence="10">
    <location>
        <begin position="61"/>
        <end position="78"/>
    </location>
</feature>
<evidence type="ECO:0000256" key="4">
    <source>
        <dbReference type="ARBA" id="ARBA00017522"/>
    </source>
</evidence>
<dbReference type="PANTHER" id="PTHR36122:SF2">
    <property type="entry name" value="NICOTINAMIDE RIBOSIDE TRANSPORTER PNUC"/>
    <property type="match status" value="1"/>
</dbReference>
<dbReference type="OrthoDB" id="9791248at2"/>
<sequence>MSEIIKNIADGFASASGLDLSNLLLGVLGVWLMTRRKLAAFPVGLLAVSVQGILFFRTKFYADALLQVFFFVTLAWGWRHWVRDRGDAPELPVARLSWPGRAAVLGAAGAATVAWGLASRQWTDAPMPFRDAFIASFSVAAQVLQARKNVENWALWVAVNLTAIVSYWSAAMAFTAFLYLVYLALGLLGWVAWARTMRAQGAAQERREEAA</sequence>
<comment type="caution">
    <text evidence="11">The sequence shown here is derived from an EMBL/GenBank/DDBJ whole genome shotgun (WGS) entry which is preliminary data.</text>
</comment>
<evidence type="ECO:0000256" key="10">
    <source>
        <dbReference type="SAM" id="Phobius"/>
    </source>
</evidence>
<dbReference type="GO" id="GO:0034257">
    <property type="term" value="F:nicotinamide riboside transmembrane transporter activity"/>
    <property type="evidence" value="ECO:0007669"/>
    <property type="project" value="InterPro"/>
</dbReference>
<protein>
    <recommendedName>
        <fullName evidence="4">Nicotinamide riboside transporter PnuC</fullName>
    </recommendedName>
</protein>
<dbReference type="Pfam" id="PF04973">
    <property type="entry name" value="NMN_transporter"/>
    <property type="match status" value="1"/>
</dbReference>
<keyword evidence="8 10" id="KW-1133">Transmembrane helix</keyword>
<dbReference type="AlphaFoldDB" id="A0A178IJ26"/>
<name>A0A178IJ26_9BACT</name>
<comment type="similarity">
    <text evidence="3">Belongs to the nicotinamide ribonucleoside (NR) uptake permease (TC 4.B.1) family.</text>
</comment>
<feature type="transmembrane region" description="Helical" evidence="10">
    <location>
        <begin position="98"/>
        <end position="118"/>
    </location>
</feature>